<evidence type="ECO:0000313" key="2">
    <source>
        <dbReference type="EMBL" id="KAF7345140.1"/>
    </source>
</evidence>
<dbReference type="AlphaFoldDB" id="A0A8H6XRR8"/>
<accession>A0A8H6XRR8</accession>
<organism evidence="2 3">
    <name type="scientific">Mycena sanguinolenta</name>
    <dbReference type="NCBI Taxonomy" id="230812"/>
    <lineage>
        <taxon>Eukaryota</taxon>
        <taxon>Fungi</taxon>
        <taxon>Dikarya</taxon>
        <taxon>Basidiomycota</taxon>
        <taxon>Agaricomycotina</taxon>
        <taxon>Agaricomycetes</taxon>
        <taxon>Agaricomycetidae</taxon>
        <taxon>Agaricales</taxon>
        <taxon>Marasmiineae</taxon>
        <taxon>Mycenaceae</taxon>
        <taxon>Mycena</taxon>
    </lineage>
</organism>
<sequence>MPHASLTDLPTELLVNIFEQPTLSSETLYSSALLCRRLHLIALPIYFSRNGVDLENKSAIIELHPVRLDPLSALQICLFISSMKHISCVFPHPSCAASLDALLMQLRRLRAFISRLSAVETVILNLDSIHSHSWCQSIGNDKVLKKWARHYGGLLSCIVNAGCTSLTVINGAQLTETYRAGPHWSKLYLPLAIRRLLFPLHDSRPNGFKRRRSQGTKNIRLSASLSPCFSHLTSLHLLSTTLIVPPGLDWTLSVLHHCPITTLSIHMFRIKGDTRMRRTVLPLMAAAAPNLTTVSLIEVHHWDQEAAISFVAQLPHITDLTLDFATPHVRQWPSSALKALINLRAPPAVVDDLFFDRDSLPSIQSIAMIWEPSTHPYPDTLIDPISSIA</sequence>
<dbReference type="OrthoDB" id="3054030at2759"/>
<dbReference type="EMBL" id="JACAZH010000020">
    <property type="protein sequence ID" value="KAF7345140.1"/>
    <property type="molecule type" value="Genomic_DNA"/>
</dbReference>
<comment type="caution">
    <text evidence="2">The sequence shown here is derived from an EMBL/GenBank/DDBJ whole genome shotgun (WGS) entry which is preliminary data.</text>
</comment>
<feature type="domain" description="F-box" evidence="1">
    <location>
        <begin position="7"/>
        <end position="43"/>
    </location>
</feature>
<reference evidence="2" key="1">
    <citation type="submission" date="2020-05" db="EMBL/GenBank/DDBJ databases">
        <title>Mycena genomes resolve the evolution of fungal bioluminescence.</title>
        <authorList>
            <person name="Tsai I.J."/>
        </authorList>
    </citation>
    <scope>NUCLEOTIDE SEQUENCE</scope>
    <source>
        <strain evidence="2">160909Yilan</strain>
    </source>
</reference>
<proteinExistence type="predicted"/>
<name>A0A8H6XRR8_9AGAR</name>
<dbReference type="InterPro" id="IPR001810">
    <property type="entry name" value="F-box_dom"/>
</dbReference>
<gene>
    <name evidence="2" type="ORF">MSAN_01890100</name>
</gene>
<evidence type="ECO:0000313" key="3">
    <source>
        <dbReference type="Proteomes" id="UP000623467"/>
    </source>
</evidence>
<evidence type="ECO:0000259" key="1">
    <source>
        <dbReference type="Pfam" id="PF12937"/>
    </source>
</evidence>
<protein>
    <recommendedName>
        <fullName evidence="1">F-box domain-containing protein</fullName>
    </recommendedName>
</protein>
<dbReference type="Proteomes" id="UP000623467">
    <property type="component" value="Unassembled WGS sequence"/>
</dbReference>
<dbReference type="Pfam" id="PF12937">
    <property type="entry name" value="F-box-like"/>
    <property type="match status" value="1"/>
</dbReference>
<keyword evidence="3" id="KW-1185">Reference proteome</keyword>